<evidence type="ECO:0000256" key="2">
    <source>
        <dbReference type="ARBA" id="ARBA00023125"/>
    </source>
</evidence>
<dbReference type="InterPro" id="IPR014710">
    <property type="entry name" value="RmlC-like_jellyroll"/>
</dbReference>
<dbReference type="PROSITE" id="PS50042">
    <property type="entry name" value="CNMP_BINDING_3"/>
    <property type="match status" value="1"/>
</dbReference>
<dbReference type="InterPro" id="IPR012318">
    <property type="entry name" value="HTH_CRP"/>
</dbReference>
<dbReference type="Gene3D" id="2.60.120.10">
    <property type="entry name" value="Jelly Rolls"/>
    <property type="match status" value="1"/>
</dbReference>
<dbReference type="Pfam" id="PF13545">
    <property type="entry name" value="HTH_Crp_2"/>
    <property type="match status" value="1"/>
</dbReference>
<dbReference type="Gene3D" id="1.10.10.10">
    <property type="entry name" value="Winged helix-like DNA-binding domain superfamily/Winged helix DNA-binding domain"/>
    <property type="match status" value="1"/>
</dbReference>
<reference evidence="6" key="2">
    <citation type="submission" date="2023-07" db="EMBL/GenBank/DDBJ databases">
        <authorList>
            <person name="Shen H."/>
        </authorList>
    </citation>
    <scope>NUCLEOTIDE SEQUENCE</scope>
    <source>
        <strain evidence="6">TNR-22</strain>
    </source>
</reference>
<dbReference type="PANTHER" id="PTHR24567:SF74">
    <property type="entry name" value="HTH-TYPE TRANSCRIPTIONAL REGULATOR ARCR"/>
    <property type="match status" value="1"/>
</dbReference>
<dbReference type="EMBL" id="JAUOZU010000009">
    <property type="protein sequence ID" value="MDO6965094.1"/>
    <property type="molecule type" value="Genomic_DNA"/>
</dbReference>
<evidence type="ECO:0000256" key="1">
    <source>
        <dbReference type="ARBA" id="ARBA00023015"/>
    </source>
</evidence>
<evidence type="ECO:0000259" key="5">
    <source>
        <dbReference type="PROSITE" id="PS51063"/>
    </source>
</evidence>
<dbReference type="SMART" id="SM00100">
    <property type="entry name" value="cNMP"/>
    <property type="match status" value="1"/>
</dbReference>
<dbReference type="InterPro" id="IPR036390">
    <property type="entry name" value="WH_DNA-bd_sf"/>
</dbReference>
<keyword evidence="1" id="KW-0805">Transcription regulation</keyword>
<organism evidence="6 7">
    <name type="scientific">Rhizobium alvei</name>
    <dbReference type="NCBI Taxonomy" id="1132659"/>
    <lineage>
        <taxon>Bacteria</taxon>
        <taxon>Pseudomonadati</taxon>
        <taxon>Pseudomonadota</taxon>
        <taxon>Alphaproteobacteria</taxon>
        <taxon>Hyphomicrobiales</taxon>
        <taxon>Rhizobiaceae</taxon>
        <taxon>Rhizobium/Agrobacterium group</taxon>
        <taxon>Rhizobium</taxon>
    </lineage>
</organism>
<evidence type="ECO:0000256" key="3">
    <source>
        <dbReference type="ARBA" id="ARBA00023163"/>
    </source>
</evidence>
<proteinExistence type="predicted"/>
<dbReference type="PROSITE" id="PS00889">
    <property type="entry name" value="CNMP_BINDING_2"/>
    <property type="match status" value="1"/>
</dbReference>
<comment type="caution">
    <text evidence="6">The sequence shown here is derived from an EMBL/GenBank/DDBJ whole genome shotgun (WGS) entry which is preliminary data.</text>
</comment>
<evidence type="ECO:0000259" key="4">
    <source>
        <dbReference type="PROSITE" id="PS50042"/>
    </source>
</evidence>
<dbReference type="PANTHER" id="PTHR24567">
    <property type="entry name" value="CRP FAMILY TRANSCRIPTIONAL REGULATORY PROTEIN"/>
    <property type="match status" value="1"/>
</dbReference>
<dbReference type="Pfam" id="PF00027">
    <property type="entry name" value="cNMP_binding"/>
    <property type="match status" value="1"/>
</dbReference>
<name>A0ABT8YP66_9HYPH</name>
<reference evidence="6" key="1">
    <citation type="journal article" date="2015" name="Int. J. Syst. Evol. Microbiol.">
        <title>Rhizobium alvei sp. nov., isolated from a freshwater river.</title>
        <authorList>
            <person name="Sheu S.Y."/>
            <person name="Huang H.W."/>
            <person name="Young C.C."/>
            <person name="Chen W.M."/>
        </authorList>
    </citation>
    <scope>NUCLEOTIDE SEQUENCE</scope>
    <source>
        <strain evidence="6">TNR-22</strain>
    </source>
</reference>
<feature type="domain" description="HTH crp-type" evidence="5">
    <location>
        <begin position="150"/>
        <end position="232"/>
    </location>
</feature>
<dbReference type="InterPro" id="IPR018488">
    <property type="entry name" value="cNMP-bd_CS"/>
</dbReference>
<sequence length="234" mass="25997">MAEINRSPAFWRSFPIFEEFSKEQVAEIADLAIIRRWPAGTVIFQRGDEGNNMILVTDGRIKLSLITSQGKELTLRHLEAGTLLGEMAVLDGEPRSADATASIATEGYVIGRSDFMAFLERNPEAAEAVIHYLCRRLRDTTEQLETIALYDLDSRVARFFLATLRTIHGDDLPDEASLQIALSQTEIAGILGASRPKINRSILSLEEKGAITRQGNVIHCRIGRLLAFAEPDEE</sequence>
<dbReference type="PROSITE" id="PS51063">
    <property type="entry name" value="HTH_CRP_2"/>
    <property type="match status" value="1"/>
</dbReference>
<dbReference type="RefSeq" id="WP_304377028.1">
    <property type="nucleotide sequence ID" value="NZ_JAUOZU010000009.1"/>
</dbReference>
<feature type="domain" description="Cyclic nucleotide-binding" evidence="4">
    <location>
        <begin position="16"/>
        <end position="136"/>
    </location>
</feature>
<dbReference type="InterPro" id="IPR000595">
    <property type="entry name" value="cNMP-bd_dom"/>
</dbReference>
<dbReference type="InterPro" id="IPR050397">
    <property type="entry name" value="Env_Response_Regulators"/>
</dbReference>
<dbReference type="CDD" id="cd00038">
    <property type="entry name" value="CAP_ED"/>
    <property type="match status" value="1"/>
</dbReference>
<keyword evidence="2" id="KW-0238">DNA-binding</keyword>
<keyword evidence="7" id="KW-1185">Reference proteome</keyword>
<gene>
    <name evidence="6" type="ORF">Q4481_14085</name>
</gene>
<evidence type="ECO:0000313" key="6">
    <source>
        <dbReference type="EMBL" id="MDO6965094.1"/>
    </source>
</evidence>
<dbReference type="SUPFAM" id="SSF51206">
    <property type="entry name" value="cAMP-binding domain-like"/>
    <property type="match status" value="1"/>
</dbReference>
<dbReference type="InterPro" id="IPR036388">
    <property type="entry name" value="WH-like_DNA-bd_sf"/>
</dbReference>
<protein>
    <submittedName>
        <fullName evidence="6">Crp/Fnr family transcriptional regulator</fullName>
    </submittedName>
</protein>
<accession>A0ABT8YP66</accession>
<dbReference type="Proteomes" id="UP001174932">
    <property type="component" value="Unassembled WGS sequence"/>
</dbReference>
<evidence type="ECO:0000313" key="7">
    <source>
        <dbReference type="Proteomes" id="UP001174932"/>
    </source>
</evidence>
<dbReference type="InterPro" id="IPR018490">
    <property type="entry name" value="cNMP-bd_dom_sf"/>
</dbReference>
<keyword evidence="3" id="KW-0804">Transcription</keyword>
<dbReference type="SUPFAM" id="SSF46785">
    <property type="entry name" value="Winged helix' DNA-binding domain"/>
    <property type="match status" value="1"/>
</dbReference>